<evidence type="ECO:0000313" key="2">
    <source>
        <dbReference type="EMBL" id="SDP00647.1"/>
    </source>
</evidence>
<feature type="region of interest" description="Disordered" evidence="1">
    <location>
        <begin position="1"/>
        <end position="23"/>
    </location>
</feature>
<proteinExistence type="predicted"/>
<dbReference type="AlphaFoldDB" id="A0A1H0P6D5"/>
<gene>
    <name evidence="2" type="ORF">SAMN04487788_1790</name>
</gene>
<sequence>MNALFTRAPQHSSAAPSPLPTPSTITFDTTAYRPLGLLDRLSLRLGLWLLNRHANRARALDTRAVEALRARDAAAERARREQAWQSAAAFSRPPF</sequence>
<evidence type="ECO:0000313" key="3">
    <source>
        <dbReference type="Proteomes" id="UP000186456"/>
    </source>
</evidence>
<reference evidence="2 3" key="1">
    <citation type="submission" date="2016-10" db="EMBL/GenBank/DDBJ databases">
        <authorList>
            <person name="de Groot N.N."/>
        </authorList>
    </citation>
    <scope>NUCLEOTIDE SEQUENCE [LARGE SCALE GENOMIC DNA]</scope>
    <source>
        <strain evidence="2 3">StLB037</strain>
    </source>
</reference>
<protein>
    <submittedName>
        <fullName evidence="2">Uncharacterized protein</fullName>
    </submittedName>
</protein>
<name>A0A1H0P6D5_MICTS</name>
<accession>A0A1H0P6D5</accession>
<dbReference type="EMBL" id="FNJN01000003">
    <property type="protein sequence ID" value="SDP00647.1"/>
    <property type="molecule type" value="Genomic_DNA"/>
</dbReference>
<dbReference type="RefSeq" id="WP_056230865.1">
    <property type="nucleotide sequence ID" value="NZ_FNJN01000003.1"/>
</dbReference>
<dbReference type="Proteomes" id="UP000186456">
    <property type="component" value="Unassembled WGS sequence"/>
</dbReference>
<evidence type="ECO:0000256" key="1">
    <source>
        <dbReference type="SAM" id="MobiDB-lite"/>
    </source>
</evidence>
<organism evidence="2 3">
    <name type="scientific">Microbacterium testaceum (strain StLB037)</name>
    <dbReference type="NCBI Taxonomy" id="979556"/>
    <lineage>
        <taxon>Bacteria</taxon>
        <taxon>Bacillati</taxon>
        <taxon>Actinomycetota</taxon>
        <taxon>Actinomycetes</taxon>
        <taxon>Micrococcales</taxon>
        <taxon>Microbacteriaceae</taxon>
        <taxon>Microbacterium</taxon>
    </lineage>
</organism>